<dbReference type="Proteomes" id="UP000306102">
    <property type="component" value="Unassembled WGS sequence"/>
</dbReference>
<evidence type="ECO:0008006" key="8">
    <source>
        <dbReference type="Google" id="ProtNLM"/>
    </source>
</evidence>
<keyword evidence="2 4" id="KW-0689">Ribosomal protein</keyword>
<comment type="caution">
    <text evidence="6">The sequence shown here is derived from an EMBL/GenBank/DDBJ whole genome shotgun (WGS) entry which is preliminary data.</text>
</comment>
<keyword evidence="3 4" id="KW-0687">Ribonucleoprotein</keyword>
<sequence>MVKYSKEPDNPIPPSPAKPGAQISESISRTQERQHMPAGSCLWRRLRGRTAQAKNRHSNGQGRWPIKSAGFILDLLKNAESNAEVKGLDVDTLYISHIQVNQAQKQRRRTYRAHGRINRPSAWVMSRLCLEPLYLAWLIVARRLFQRFWLIELVEGFFAWKVGSKLAYARTPELLRRKFYRSSGESCTRAICLYVSHRLYSFRLSAEVCARTVFAI</sequence>
<name>A0A4S4DJV1_CAMSN</name>
<dbReference type="Gene3D" id="3.90.470.10">
    <property type="entry name" value="Ribosomal protein L22/L17"/>
    <property type="match status" value="1"/>
</dbReference>
<dbReference type="InterPro" id="IPR005721">
    <property type="entry name" value="Ribosomal_uL22_euk/arc"/>
</dbReference>
<dbReference type="GO" id="GO:0022625">
    <property type="term" value="C:cytosolic large ribosomal subunit"/>
    <property type="evidence" value="ECO:0007669"/>
    <property type="project" value="TreeGrafter"/>
</dbReference>
<evidence type="ECO:0000256" key="1">
    <source>
        <dbReference type="ARBA" id="ARBA00009451"/>
    </source>
</evidence>
<dbReference type="CDD" id="cd00336">
    <property type="entry name" value="Ribosomal_L22"/>
    <property type="match status" value="1"/>
</dbReference>
<dbReference type="GO" id="GO:0002181">
    <property type="term" value="P:cytoplasmic translation"/>
    <property type="evidence" value="ECO:0007669"/>
    <property type="project" value="TreeGrafter"/>
</dbReference>
<dbReference type="EMBL" id="SDRB02011115">
    <property type="protein sequence ID" value="THG02774.1"/>
    <property type="molecule type" value="Genomic_DNA"/>
</dbReference>
<evidence type="ECO:0000256" key="2">
    <source>
        <dbReference type="ARBA" id="ARBA00022980"/>
    </source>
</evidence>
<dbReference type="AlphaFoldDB" id="A0A4S4DJV1"/>
<feature type="region of interest" description="Disordered" evidence="5">
    <location>
        <begin position="1"/>
        <end position="39"/>
    </location>
</feature>
<dbReference type="SUPFAM" id="SSF54843">
    <property type="entry name" value="Ribosomal protein L22"/>
    <property type="match status" value="1"/>
</dbReference>
<evidence type="ECO:0000256" key="4">
    <source>
        <dbReference type="RuleBase" id="RU004005"/>
    </source>
</evidence>
<proteinExistence type="inferred from homology"/>
<dbReference type="Pfam" id="PF00237">
    <property type="entry name" value="Ribosomal_L22"/>
    <property type="match status" value="1"/>
</dbReference>
<dbReference type="PANTHER" id="PTHR11593:SF10">
    <property type="entry name" value="60S RIBOSOMAL PROTEIN L17"/>
    <property type="match status" value="1"/>
</dbReference>
<dbReference type="NCBIfam" id="TIGR01038">
    <property type="entry name" value="uL22_arch_euk"/>
    <property type="match status" value="1"/>
</dbReference>
<protein>
    <recommendedName>
        <fullName evidence="8">60S ribosomal protein L17</fullName>
    </recommendedName>
</protein>
<gene>
    <name evidence="6" type="ORF">TEA_002794</name>
</gene>
<dbReference type="InterPro" id="IPR001063">
    <property type="entry name" value="Ribosomal_uL22"/>
</dbReference>
<dbReference type="PANTHER" id="PTHR11593">
    <property type="entry name" value="60S RIBOSOMAL PROTEIN L17"/>
    <property type="match status" value="1"/>
</dbReference>
<keyword evidence="7" id="KW-1185">Reference proteome</keyword>
<comment type="similarity">
    <text evidence="1 4">Belongs to the universal ribosomal protein uL22 family.</text>
</comment>
<evidence type="ECO:0000256" key="3">
    <source>
        <dbReference type="ARBA" id="ARBA00023274"/>
    </source>
</evidence>
<reference evidence="6 7" key="1">
    <citation type="journal article" date="2018" name="Proc. Natl. Acad. Sci. U.S.A.">
        <title>Draft genome sequence of Camellia sinensis var. sinensis provides insights into the evolution of the tea genome and tea quality.</title>
        <authorList>
            <person name="Wei C."/>
            <person name="Yang H."/>
            <person name="Wang S."/>
            <person name="Zhao J."/>
            <person name="Liu C."/>
            <person name="Gao L."/>
            <person name="Xia E."/>
            <person name="Lu Y."/>
            <person name="Tai Y."/>
            <person name="She G."/>
            <person name="Sun J."/>
            <person name="Cao H."/>
            <person name="Tong W."/>
            <person name="Gao Q."/>
            <person name="Li Y."/>
            <person name="Deng W."/>
            <person name="Jiang X."/>
            <person name="Wang W."/>
            <person name="Chen Q."/>
            <person name="Zhang S."/>
            <person name="Li H."/>
            <person name="Wu J."/>
            <person name="Wang P."/>
            <person name="Li P."/>
            <person name="Shi C."/>
            <person name="Zheng F."/>
            <person name="Jian J."/>
            <person name="Huang B."/>
            <person name="Shan D."/>
            <person name="Shi M."/>
            <person name="Fang C."/>
            <person name="Yue Y."/>
            <person name="Li F."/>
            <person name="Li D."/>
            <person name="Wei S."/>
            <person name="Han B."/>
            <person name="Jiang C."/>
            <person name="Yin Y."/>
            <person name="Xia T."/>
            <person name="Zhang Z."/>
            <person name="Bennetzen J.L."/>
            <person name="Zhao S."/>
            <person name="Wan X."/>
        </authorList>
    </citation>
    <scope>NUCLEOTIDE SEQUENCE [LARGE SCALE GENOMIC DNA]</scope>
    <source>
        <strain evidence="7">cv. Shuchazao</strain>
        <tissue evidence="6">Leaf</tissue>
    </source>
</reference>
<evidence type="ECO:0000256" key="5">
    <source>
        <dbReference type="SAM" id="MobiDB-lite"/>
    </source>
</evidence>
<organism evidence="6 7">
    <name type="scientific">Camellia sinensis var. sinensis</name>
    <name type="common">China tea</name>
    <dbReference type="NCBI Taxonomy" id="542762"/>
    <lineage>
        <taxon>Eukaryota</taxon>
        <taxon>Viridiplantae</taxon>
        <taxon>Streptophyta</taxon>
        <taxon>Embryophyta</taxon>
        <taxon>Tracheophyta</taxon>
        <taxon>Spermatophyta</taxon>
        <taxon>Magnoliopsida</taxon>
        <taxon>eudicotyledons</taxon>
        <taxon>Gunneridae</taxon>
        <taxon>Pentapetalae</taxon>
        <taxon>asterids</taxon>
        <taxon>Ericales</taxon>
        <taxon>Theaceae</taxon>
        <taxon>Camellia</taxon>
    </lineage>
</organism>
<dbReference type="STRING" id="542762.A0A4S4DJV1"/>
<dbReference type="GO" id="GO:0003735">
    <property type="term" value="F:structural constituent of ribosome"/>
    <property type="evidence" value="ECO:0007669"/>
    <property type="project" value="InterPro"/>
</dbReference>
<dbReference type="InterPro" id="IPR036394">
    <property type="entry name" value="Ribosomal_uL22_sf"/>
</dbReference>
<evidence type="ECO:0000313" key="7">
    <source>
        <dbReference type="Proteomes" id="UP000306102"/>
    </source>
</evidence>
<evidence type="ECO:0000313" key="6">
    <source>
        <dbReference type="EMBL" id="THG02774.1"/>
    </source>
</evidence>
<accession>A0A4S4DJV1</accession>